<organism evidence="5 6">
    <name type="scientific">Aureobasidium namibiae CBS 147.97</name>
    <dbReference type="NCBI Taxonomy" id="1043004"/>
    <lineage>
        <taxon>Eukaryota</taxon>
        <taxon>Fungi</taxon>
        <taxon>Dikarya</taxon>
        <taxon>Ascomycota</taxon>
        <taxon>Pezizomycotina</taxon>
        <taxon>Dothideomycetes</taxon>
        <taxon>Dothideomycetidae</taxon>
        <taxon>Dothideales</taxon>
        <taxon>Saccotheciaceae</taxon>
        <taxon>Aureobasidium</taxon>
    </lineage>
</organism>
<dbReference type="PANTHER" id="PTHR31544">
    <property type="entry name" value="AIG2-LIKE PROTEIN D"/>
    <property type="match status" value="1"/>
</dbReference>
<keyword evidence="6" id="KW-1185">Reference proteome</keyword>
<dbReference type="Proteomes" id="UP000027730">
    <property type="component" value="Unassembled WGS sequence"/>
</dbReference>
<dbReference type="AlphaFoldDB" id="A0A074WRV3"/>
<feature type="non-terminal residue" evidence="5">
    <location>
        <position position="130"/>
    </location>
</feature>
<dbReference type="GO" id="GO:0016740">
    <property type="term" value="F:transferase activity"/>
    <property type="evidence" value="ECO:0007669"/>
    <property type="project" value="UniProtKB-KW"/>
</dbReference>
<dbReference type="GeneID" id="25408089"/>
<feature type="domain" description="Gamma-glutamylcyclotransferase AIG2-like" evidence="4">
    <location>
        <begin position="2"/>
        <end position="111"/>
    </location>
</feature>
<dbReference type="CDD" id="cd06661">
    <property type="entry name" value="GGCT_like"/>
    <property type="match status" value="1"/>
</dbReference>
<dbReference type="Pfam" id="PF06094">
    <property type="entry name" value="GGACT"/>
    <property type="match status" value="1"/>
</dbReference>
<accession>A0A074WRV3</accession>
<evidence type="ECO:0000256" key="2">
    <source>
        <dbReference type="ARBA" id="ARBA00022679"/>
    </source>
</evidence>
<gene>
    <name evidence="5" type="ORF">M436DRAFT_22786</name>
</gene>
<dbReference type="InterPro" id="IPR045038">
    <property type="entry name" value="AIG2-like"/>
</dbReference>
<dbReference type="HOGENOM" id="CLU_092543_3_0_1"/>
<evidence type="ECO:0000256" key="3">
    <source>
        <dbReference type="ARBA" id="ARBA00030602"/>
    </source>
</evidence>
<dbReference type="SUPFAM" id="SSF110857">
    <property type="entry name" value="Gamma-glutamyl cyclotransferase-like"/>
    <property type="match status" value="1"/>
</dbReference>
<dbReference type="InterPro" id="IPR013024">
    <property type="entry name" value="GGCT-like"/>
</dbReference>
<dbReference type="RefSeq" id="XP_013428363.1">
    <property type="nucleotide sequence ID" value="XM_013572909.1"/>
</dbReference>
<dbReference type="OrthoDB" id="3262926at2759"/>
<dbReference type="PANTHER" id="PTHR31544:SF4">
    <property type="entry name" value="GAMMA-GLUTAMYLCYCLOTRANSFERASE-RELATED"/>
    <property type="match status" value="1"/>
</dbReference>
<dbReference type="InterPro" id="IPR009288">
    <property type="entry name" value="AIG2-like_dom"/>
</dbReference>
<proteinExistence type="inferred from homology"/>
<comment type="similarity">
    <text evidence="1">Belongs to the gamma-glutamylcyclotransferase family.</text>
</comment>
<evidence type="ECO:0000313" key="6">
    <source>
        <dbReference type="Proteomes" id="UP000027730"/>
    </source>
</evidence>
<reference evidence="5 6" key="1">
    <citation type="journal article" date="2014" name="BMC Genomics">
        <title>Genome sequencing of four Aureobasidium pullulans varieties: biotechnological potential, stress tolerance, and description of new species.</title>
        <authorList>
            <person name="Gostin Ar C."/>
            <person name="Ohm R.A."/>
            <person name="Kogej T."/>
            <person name="Sonjak S."/>
            <person name="Turk M."/>
            <person name="Zajc J."/>
            <person name="Zalar P."/>
            <person name="Grube M."/>
            <person name="Sun H."/>
            <person name="Han J."/>
            <person name="Sharma A."/>
            <person name="Chiniquy J."/>
            <person name="Ngan C.Y."/>
            <person name="Lipzen A."/>
            <person name="Barry K."/>
            <person name="Grigoriev I.V."/>
            <person name="Gunde-Cimerman N."/>
        </authorList>
    </citation>
    <scope>NUCLEOTIDE SEQUENCE [LARGE SCALE GENOMIC DNA]</scope>
    <source>
        <strain evidence="5 6">CBS 147.97</strain>
    </source>
</reference>
<dbReference type="EMBL" id="KL584707">
    <property type="protein sequence ID" value="KEQ74324.1"/>
    <property type="molecule type" value="Genomic_DNA"/>
</dbReference>
<evidence type="ECO:0000256" key="1">
    <source>
        <dbReference type="ARBA" id="ARBA00008861"/>
    </source>
</evidence>
<name>A0A074WRV3_9PEZI</name>
<protein>
    <recommendedName>
        <fullName evidence="3">Putative gamma-glutamylcyclotransferase</fullName>
    </recommendedName>
</protein>
<sequence>VYFVYGSLMDPTTLQAVVKAREPPVLRPAKISGYHLKMWGRYPALLDKRPLLIIHGLAFEIGEFEDVDQIRQRLQDYEGPNYEPLQCFVQFEGNEERVRAITFEWVGDQSELKEGVFDLKDYQMRNLESK</sequence>
<dbReference type="Gene3D" id="3.10.490.10">
    <property type="entry name" value="Gamma-glutamyl cyclotransferase-like"/>
    <property type="match status" value="1"/>
</dbReference>
<evidence type="ECO:0000259" key="4">
    <source>
        <dbReference type="Pfam" id="PF06094"/>
    </source>
</evidence>
<keyword evidence="2" id="KW-0808">Transferase</keyword>
<feature type="non-terminal residue" evidence="5">
    <location>
        <position position="1"/>
    </location>
</feature>
<evidence type="ECO:0000313" key="5">
    <source>
        <dbReference type="EMBL" id="KEQ74324.1"/>
    </source>
</evidence>
<dbReference type="InterPro" id="IPR036568">
    <property type="entry name" value="GGCT-like_sf"/>
</dbReference>